<dbReference type="STRING" id="1343739.PAP_03710"/>
<dbReference type="OrthoDB" id="65293at2157"/>
<dbReference type="Gene3D" id="3.10.28.10">
    <property type="entry name" value="Homing endonucleases"/>
    <property type="match status" value="2"/>
</dbReference>
<dbReference type="GeneID" id="24841869"/>
<name>A0A075LST7_9EURY</name>
<dbReference type="eggNOG" id="arCOG03156">
    <property type="taxonomic scope" value="Archaea"/>
</dbReference>
<keyword evidence="3" id="KW-1185">Reference proteome</keyword>
<gene>
    <name evidence="2" type="ORF">PAP_03710</name>
</gene>
<dbReference type="PROSITE" id="PS50819">
    <property type="entry name" value="INTEIN_ENDONUCLEASE"/>
    <property type="match status" value="1"/>
</dbReference>
<sequence>MRKLKELHQEELEGLIHYVCELREKGLSYSSITSTIAKEKDIKVSKATVLRWCKGLHSPFNKTKALNLHPSSALAYIIGVYFGDGSILATGYKYRFRLKAIDKEFVEKSAEYLRKIGANPTRGYEENKSRSDRWYVEVASKSLYKFLKQPKEKLFDVAREYPEEFLKGFFDSEGTISWNRKHQSLFISASNYDLEVLELCRELLGTIGIYSKIYLSKKAGTPVKIRGEKYQYRQNFYEIRIYRRDSIVKFYSQIGFTITRKQEKLKSILQELGKI</sequence>
<dbReference type="Proteomes" id="UP000027981">
    <property type="component" value="Chromosome"/>
</dbReference>
<evidence type="ECO:0000313" key="2">
    <source>
        <dbReference type="EMBL" id="AIF69161.1"/>
    </source>
</evidence>
<dbReference type="Pfam" id="PF14528">
    <property type="entry name" value="LAGLIDADG_3"/>
    <property type="match status" value="2"/>
</dbReference>
<protein>
    <recommendedName>
        <fullName evidence="1">DOD-type homing endonuclease domain-containing protein</fullName>
    </recommendedName>
</protein>
<dbReference type="GO" id="GO:0016539">
    <property type="term" value="P:intein-mediated protein splicing"/>
    <property type="evidence" value="ECO:0007669"/>
    <property type="project" value="InterPro"/>
</dbReference>
<dbReference type="AlphaFoldDB" id="A0A075LST7"/>
<dbReference type="InterPro" id="IPR004860">
    <property type="entry name" value="LAGLIDADG_dom"/>
</dbReference>
<dbReference type="InterPro" id="IPR027434">
    <property type="entry name" value="Homing_endonucl"/>
</dbReference>
<reference evidence="3" key="1">
    <citation type="submission" date="2013-06" db="EMBL/GenBank/DDBJ databases">
        <title>Complete Genome Sequence of Hyperthermophilic Palaeococcus pacificus DY20341T, Isolated from a Deep-Sea Hydrothermal Sediments.</title>
        <authorList>
            <person name="Zeng X."/>
            <person name="Shao Z."/>
        </authorList>
    </citation>
    <scope>NUCLEOTIDE SEQUENCE [LARGE SCALE GENOMIC DNA]</scope>
    <source>
        <strain evidence="3">DY20341</strain>
    </source>
</reference>
<dbReference type="InterPro" id="IPR006142">
    <property type="entry name" value="INTEIN"/>
</dbReference>
<evidence type="ECO:0000313" key="3">
    <source>
        <dbReference type="Proteomes" id="UP000027981"/>
    </source>
</evidence>
<dbReference type="PRINTS" id="PR00379">
    <property type="entry name" value="INTEIN"/>
</dbReference>
<dbReference type="RefSeq" id="WP_048164749.1">
    <property type="nucleotide sequence ID" value="NZ_CP006019.1"/>
</dbReference>
<dbReference type="HOGENOM" id="CLU_914059_0_0_2"/>
<reference evidence="2 3" key="2">
    <citation type="journal article" date="2015" name="Genome Announc.">
        <title>Complete Genome Sequence of Hyperthermophilic Piezophilic Archaeon Palaeococcus pacificus DY20341T, Isolated from Deep-Sea Hydrothermal Sediments.</title>
        <authorList>
            <person name="Zeng X."/>
            <person name="Jebbar M."/>
            <person name="Shao Z."/>
        </authorList>
    </citation>
    <scope>NUCLEOTIDE SEQUENCE [LARGE SCALE GENOMIC DNA]</scope>
    <source>
        <strain evidence="2 3">DY20341</strain>
    </source>
</reference>
<dbReference type="GO" id="GO:0004519">
    <property type="term" value="F:endonuclease activity"/>
    <property type="evidence" value="ECO:0007669"/>
    <property type="project" value="InterPro"/>
</dbReference>
<dbReference type="InterPro" id="IPR004042">
    <property type="entry name" value="Intein_endonuc_central"/>
</dbReference>
<accession>A0A075LST7</accession>
<dbReference type="KEGG" id="ppac:PAP_03710"/>
<evidence type="ECO:0000259" key="1">
    <source>
        <dbReference type="PROSITE" id="PS50819"/>
    </source>
</evidence>
<dbReference type="SUPFAM" id="SSF55608">
    <property type="entry name" value="Homing endonucleases"/>
    <property type="match status" value="2"/>
</dbReference>
<feature type="domain" description="DOD-type homing endonuclease" evidence="1">
    <location>
        <begin position="77"/>
        <end position="209"/>
    </location>
</feature>
<dbReference type="EMBL" id="CP006019">
    <property type="protein sequence ID" value="AIF69161.1"/>
    <property type="molecule type" value="Genomic_DNA"/>
</dbReference>
<organism evidence="2 3">
    <name type="scientific">Palaeococcus pacificus DY20341</name>
    <dbReference type="NCBI Taxonomy" id="1343739"/>
    <lineage>
        <taxon>Archaea</taxon>
        <taxon>Methanobacteriati</taxon>
        <taxon>Methanobacteriota</taxon>
        <taxon>Thermococci</taxon>
        <taxon>Thermococcales</taxon>
        <taxon>Thermococcaceae</taxon>
        <taxon>Palaeococcus</taxon>
    </lineage>
</organism>
<proteinExistence type="predicted"/>